<proteinExistence type="predicted"/>
<dbReference type="Proteomes" id="UP000039865">
    <property type="component" value="Unassembled WGS sequence"/>
</dbReference>
<evidence type="ECO:0000256" key="1">
    <source>
        <dbReference type="SAM" id="Phobius"/>
    </source>
</evidence>
<reference evidence="2 3" key="1">
    <citation type="submission" date="2014-06" db="EMBL/GenBank/DDBJ databases">
        <authorList>
            <person name="Swart Estienne"/>
        </authorList>
    </citation>
    <scope>NUCLEOTIDE SEQUENCE [LARGE SCALE GENOMIC DNA]</scope>
    <source>
        <strain evidence="2 3">130c</strain>
    </source>
</reference>
<keyword evidence="1" id="KW-0472">Membrane</keyword>
<protein>
    <submittedName>
        <fullName evidence="2">Uncharacterized protein</fullName>
    </submittedName>
</protein>
<keyword evidence="1" id="KW-1133">Transmembrane helix</keyword>
<accession>A0A078ACV3</accession>
<feature type="transmembrane region" description="Helical" evidence="1">
    <location>
        <begin position="193"/>
        <end position="212"/>
    </location>
</feature>
<dbReference type="EMBL" id="CCKQ01008576">
    <property type="protein sequence ID" value="CDW80034.1"/>
    <property type="molecule type" value="Genomic_DNA"/>
</dbReference>
<keyword evidence="1" id="KW-0812">Transmembrane</keyword>
<keyword evidence="3" id="KW-1185">Reference proteome</keyword>
<dbReference type="InParanoid" id="A0A078ACV3"/>
<gene>
    <name evidence="2" type="primary">Contig12440.g13278</name>
    <name evidence="2" type="ORF">STYLEM_9028</name>
</gene>
<evidence type="ECO:0000313" key="2">
    <source>
        <dbReference type="EMBL" id="CDW80034.1"/>
    </source>
</evidence>
<sequence length="256" mass="29914">MEQDDLRMIILNNEMIMTVNDSNCIQIDAEYLSKIPPQLLDSGMSAIMQAGVSAAQITISAIFGSNIILAFLLLIYDLANLNLIPVDGLQKIMFSDLKFSNDDPEDNIDDYYPINIHFYQMGYEILIYPFFILALLQYKFKDLKKDYQRSRIGSLYGNLNLESRWTLLNLPLQIIRRNLFSVIFIYLDEIQVLQSFFAIMSSLLMMVFYLRVKPFKSYAQSMIEFFNEGSQMKKILDQILDGLQLDQLYFIYWQIL</sequence>
<name>A0A078ACV3_STYLE</name>
<feature type="transmembrane region" description="Helical" evidence="1">
    <location>
        <begin position="54"/>
        <end position="76"/>
    </location>
</feature>
<feature type="transmembrane region" description="Helical" evidence="1">
    <location>
        <begin position="116"/>
        <end position="136"/>
    </location>
</feature>
<evidence type="ECO:0000313" key="3">
    <source>
        <dbReference type="Proteomes" id="UP000039865"/>
    </source>
</evidence>
<dbReference type="AlphaFoldDB" id="A0A078ACV3"/>
<organism evidence="2 3">
    <name type="scientific">Stylonychia lemnae</name>
    <name type="common">Ciliate</name>
    <dbReference type="NCBI Taxonomy" id="5949"/>
    <lineage>
        <taxon>Eukaryota</taxon>
        <taxon>Sar</taxon>
        <taxon>Alveolata</taxon>
        <taxon>Ciliophora</taxon>
        <taxon>Intramacronucleata</taxon>
        <taxon>Spirotrichea</taxon>
        <taxon>Stichotrichia</taxon>
        <taxon>Sporadotrichida</taxon>
        <taxon>Oxytrichidae</taxon>
        <taxon>Stylonychinae</taxon>
        <taxon>Stylonychia</taxon>
    </lineage>
</organism>